<dbReference type="EMBL" id="ANHY01000010">
    <property type="protein sequence ID" value="EKV29956.1"/>
    <property type="molecule type" value="Genomic_DNA"/>
</dbReference>
<dbReference type="InterPro" id="IPR004358">
    <property type="entry name" value="Sig_transdc_His_kin-like_C"/>
</dbReference>
<evidence type="ECO:0000256" key="12">
    <source>
        <dbReference type="SAM" id="Phobius"/>
    </source>
</evidence>
<keyword evidence="4" id="KW-1003">Cell membrane</keyword>
<sequence length="705" mass="74266">MTDASHQSWTRQVALIGATAVLYALAAWAGLAFVTVEGVAAPVWPPTGVALAALLLKGPRMAVGVFLGAAVVAFGPGGPLLFKVLSGLGAAGEALIGWWMVSRLAGPVGPRGESPFSSMNAVLVLLLAAIVGGAAHGLYGAAMVAEMGQVTWTAFRDVAIGWAVGDATGMLLVAPALLALNAARHDPPGVAQVGEGAVLLLCAGAGAAVVYGDVVGVRLDSHAVSWALLPFVIWGALRFGIGGAALVGSGLSLVAAFHAAAGAGYFQDAGTDGFVSLQVFIGMVTLTGLLLAAGDHERNAAQAEVRQLSSAVEQSAASVMITDTQGRLLYVNPKFTEASGYSAPEVIGKTPRILRSGHMRRDDYESLWSTLLAGRVWRGELLNRRKDGSLWWEHAAIAPVRDGRGRIIRFVAVKEDITERKEAESRLRATVEELQRSNAELKHFASLAAHDLQEPLRAMAGFAQLLRRRYGEKLDSEADSYIEFVVQGAEHMKALFRDLMDYSAVDVTPPGRDPVDLGAVVAQVRDAMSREVAEAGASLSIGPLPEVACDRRQLALVLHHLIGNAVKFRHPERPLRISVGAVRAGDLWQVHVSDNGIGIAQAHLKSLFVLFRRLHTRGAYEGTGIGLAISRRIVERHGGRIWAESDGETGTAIRFTLPDPASPAAERLAMVSLPSPGAAVVSSSSSQPPAGADAARVRVLEEDVS</sequence>
<proteinExistence type="predicted"/>
<keyword evidence="7 12" id="KW-0812">Transmembrane</keyword>
<reference evidence="16 17" key="1">
    <citation type="journal article" date="2013" name="Genome Announc.">
        <title>Draft Genome Sequence of an Alphaproteobacterium, Caenispirillum salinarum AK4(T), Isolated from a Solar Saltern.</title>
        <authorList>
            <person name="Khatri I."/>
            <person name="Singh A."/>
            <person name="Korpole S."/>
            <person name="Pinnaka A.K."/>
            <person name="Subramanian S."/>
        </authorList>
    </citation>
    <scope>NUCLEOTIDE SEQUENCE [LARGE SCALE GENOMIC DNA]</scope>
    <source>
        <strain evidence="16 17">AK4</strain>
    </source>
</reference>
<keyword evidence="9 12" id="KW-1133">Transmembrane helix</keyword>
<dbReference type="InterPro" id="IPR013767">
    <property type="entry name" value="PAS_fold"/>
</dbReference>
<dbReference type="InterPro" id="IPR007895">
    <property type="entry name" value="MASE1"/>
</dbReference>
<evidence type="ECO:0000256" key="4">
    <source>
        <dbReference type="ARBA" id="ARBA00022475"/>
    </source>
</evidence>
<dbReference type="PANTHER" id="PTHR43304">
    <property type="entry name" value="PHYTOCHROME-LIKE PROTEIN CPH1"/>
    <property type="match status" value="1"/>
</dbReference>
<dbReference type="SUPFAM" id="SSF55785">
    <property type="entry name" value="PYP-like sensor domain (PAS domain)"/>
    <property type="match status" value="1"/>
</dbReference>
<feature type="domain" description="Histidine kinase" evidence="13">
    <location>
        <begin position="447"/>
        <end position="661"/>
    </location>
</feature>
<evidence type="ECO:0000256" key="10">
    <source>
        <dbReference type="ARBA" id="ARBA00023136"/>
    </source>
</evidence>
<dbReference type="Pfam" id="PF05231">
    <property type="entry name" value="MASE1"/>
    <property type="match status" value="1"/>
</dbReference>
<keyword evidence="5" id="KW-0597">Phosphoprotein</keyword>
<keyword evidence="8" id="KW-0418">Kinase</keyword>
<dbReference type="PRINTS" id="PR00344">
    <property type="entry name" value="BCTRLSENSOR"/>
</dbReference>
<dbReference type="SMART" id="SM00387">
    <property type="entry name" value="HATPase_c"/>
    <property type="match status" value="1"/>
</dbReference>
<dbReference type="InterPro" id="IPR052162">
    <property type="entry name" value="Sensor_kinase/Photoreceptor"/>
</dbReference>
<gene>
    <name evidence="16" type="ORF">C882_0037</name>
</gene>
<dbReference type="Gene3D" id="1.10.287.130">
    <property type="match status" value="1"/>
</dbReference>
<feature type="compositionally biased region" description="Low complexity" evidence="11">
    <location>
        <begin position="677"/>
        <end position="694"/>
    </location>
</feature>
<dbReference type="eggNOG" id="COG4251">
    <property type="taxonomic scope" value="Bacteria"/>
</dbReference>
<dbReference type="Gene3D" id="3.30.565.10">
    <property type="entry name" value="Histidine kinase-like ATPase, C-terminal domain"/>
    <property type="match status" value="1"/>
</dbReference>
<dbReference type="Proteomes" id="UP000009881">
    <property type="component" value="Unassembled WGS sequence"/>
</dbReference>
<feature type="transmembrane region" description="Helical" evidence="12">
    <location>
        <begin position="12"/>
        <end position="36"/>
    </location>
</feature>
<evidence type="ECO:0000256" key="11">
    <source>
        <dbReference type="SAM" id="MobiDB-lite"/>
    </source>
</evidence>
<comment type="catalytic activity">
    <reaction evidence="1">
        <text>ATP + protein L-histidine = ADP + protein N-phospho-L-histidine.</text>
        <dbReference type="EC" id="2.7.13.3"/>
    </reaction>
</comment>
<dbReference type="OrthoDB" id="226486at2"/>
<dbReference type="InterPro" id="IPR036097">
    <property type="entry name" value="HisK_dim/P_sf"/>
</dbReference>
<feature type="domain" description="PAC" evidence="15">
    <location>
        <begin position="375"/>
        <end position="429"/>
    </location>
</feature>
<evidence type="ECO:0000259" key="14">
    <source>
        <dbReference type="PROSITE" id="PS50112"/>
    </source>
</evidence>
<dbReference type="GO" id="GO:0000155">
    <property type="term" value="F:phosphorelay sensor kinase activity"/>
    <property type="evidence" value="ECO:0007669"/>
    <property type="project" value="InterPro"/>
</dbReference>
<evidence type="ECO:0000259" key="13">
    <source>
        <dbReference type="PROSITE" id="PS50109"/>
    </source>
</evidence>
<dbReference type="InterPro" id="IPR000700">
    <property type="entry name" value="PAS-assoc_C"/>
</dbReference>
<evidence type="ECO:0000256" key="6">
    <source>
        <dbReference type="ARBA" id="ARBA00022679"/>
    </source>
</evidence>
<dbReference type="PROSITE" id="PS50113">
    <property type="entry name" value="PAC"/>
    <property type="match status" value="1"/>
</dbReference>
<name>K9HN25_9PROT</name>
<evidence type="ECO:0000256" key="3">
    <source>
        <dbReference type="ARBA" id="ARBA00012438"/>
    </source>
</evidence>
<dbReference type="PANTHER" id="PTHR43304:SF1">
    <property type="entry name" value="PAC DOMAIN-CONTAINING PROTEIN"/>
    <property type="match status" value="1"/>
</dbReference>
<dbReference type="InterPro" id="IPR003661">
    <property type="entry name" value="HisK_dim/P_dom"/>
</dbReference>
<dbReference type="GO" id="GO:0006355">
    <property type="term" value="P:regulation of DNA-templated transcription"/>
    <property type="evidence" value="ECO:0007669"/>
    <property type="project" value="InterPro"/>
</dbReference>
<evidence type="ECO:0000256" key="5">
    <source>
        <dbReference type="ARBA" id="ARBA00022553"/>
    </source>
</evidence>
<dbReference type="PROSITE" id="PS50109">
    <property type="entry name" value="HIS_KIN"/>
    <property type="match status" value="1"/>
</dbReference>
<dbReference type="InterPro" id="IPR000014">
    <property type="entry name" value="PAS"/>
</dbReference>
<evidence type="ECO:0000256" key="7">
    <source>
        <dbReference type="ARBA" id="ARBA00022692"/>
    </source>
</evidence>
<dbReference type="SMART" id="SM00388">
    <property type="entry name" value="HisKA"/>
    <property type="match status" value="1"/>
</dbReference>
<dbReference type="InterPro" id="IPR003594">
    <property type="entry name" value="HATPase_dom"/>
</dbReference>
<feature type="domain" description="PAS" evidence="14">
    <location>
        <begin position="304"/>
        <end position="350"/>
    </location>
</feature>
<dbReference type="PATRIC" id="fig|1238182.3.peg.2253"/>
<dbReference type="InterPro" id="IPR005467">
    <property type="entry name" value="His_kinase_dom"/>
</dbReference>
<dbReference type="FunFam" id="3.30.565.10:FF:000006">
    <property type="entry name" value="Sensor histidine kinase WalK"/>
    <property type="match status" value="1"/>
</dbReference>
<comment type="subcellular location">
    <subcellularLocation>
        <location evidence="2">Cell membrane</location>
        <topology evidence="2">Multi-pass membrane protein</topology>
    </subcellularLocation>
</comment>
<dbReference type="NCBIfam" id="TIGR00229">
    <property type="entry name" value="sensory_box"/>
    <property type="match status" value="1"/>
</dbReference>
<dbReference type="InterPro" id="IPR036890">
    <property type="entry name" value="HATPase_C_sf"/>
</dbReference>
<evidence type="ECO:0000313" key="17">
    <source>
        <dbReference type="Proteomes" id="UP000009881"/>
    </source>
</evidence>
<keyword evidence="10 12" id="KW-0472">Membrane</keyword>
<dbReference type="SUPFAM" id="SSF47384">
    <property type="entry name" value="Homodimeric domain of signal transducing histidine kinase"/>
    <property type="match status" value="1"/>
</dbReference>
<dbReference type="CDD" id="cd00130">
    <property type="entry name" value="PAS"/>
    <property type="match status" value="1"/>
</dbReference>
<keyword evidence="6" id="KW-0808">Transferase</keyword>
<dbReference type="Pfam" id="PF02518">
    <property type="entry name" value="HATPase_c"/>
    <property type="match status" value="1"/>
</dbReference>
<dbReference type="AlphaFoldDB" id="K9HN25"/>
<feature type="transmembrane region" description="Helical" evidence="12">
    <location>
        <begin position="121"/>
        <end position="145"/>
    </location>
</feature>
<feature type="transmembrane region" description="Helical" evidence="12">
    <location>
        <begin position="223"/>
        <end position="241"/>
    </location>
</feature>
<evidence type="ECO:0000256" key="9">
    <source>
        <dbReference type="ARBA" id="ARBA00022989"/>
    </source>
</evidence>
<feature type="transmembrane region" description="Helical" evidence="12">
    <location>
        <begin position="80"/>
        <end position="101"/>
    </location>
</feature>
<dbReference type="Pfam" id="PF00512">
    <property type="entry name" value="HisKA"/>
    <property type="match status" value="1"/>
</dbReference>
<keyword evidence="17" id="KW-1185">Reference proteome</keyword>
<dbReference type="CDD" id="cd00082">
    <property type="entry name" value="HisKA"/>
    <property type="match status" value="1"/>
</dbReference>
<dbReference type="SUPFAM" id="SSF55874">
    <property type="entry name" value="ATPase domain of HSP90 chaperone/DNA topoisomerase II/histidine kinase"/>
    <property type="match status" value="1"/>
</dbReference>
<dbReference type="PROSITE" id="PS50112">
    <property type="entry name" value="PAS"/>
    <property type="match status" value="1"/>
</dbReference>
<comment type="caution">
    <text evidence="16">The sequence shown here is derived from an EMBL/GenBank/DDBJ whole genome shotgun (WGS) entry which is preliminary data.</text>
</comment>
<dbReference type="Pfam" id="PF00989">
    <property type="entry name" value="PAS"/>
    <property type="match status" value="1"/>
</dbReference>
<dbReference type="InterPro" id="IPR001610">
    <property type="entry name" value="PAC"/>
</dbReference>
<feature type="transmembrane region" description="Helical" evidence="12">
    <location>
        <begin position="48"/>
        <end position="73"/>
    </location>
</feature>
<accession>K9HN25</accession>
<dbReference type="GO" id="GO:0005886">
    <property type="term" value="C:plasma membrane"/>
    <property type="evidence" value="ECO:0007669"/>
    <property type="project" value="UniProtKB-SubCell"/>
</dbReference>
<dbReference type="STRING" id="1238182.C882_0037"/>
<organism evidence="16 17">
    <name type="scientific">Caenispirillum salinarum AK4</name>
    <dbReference type="NCBI Taxonomy" id="1238182"/>
    <lineage>
        <taxon>Bacteria</taxon>
        <taxon>Pseudomonadati</taxon>
        <taxon>Pseudomonadota</taxon>
        <taxon>Alphaproteobacteria</taxon>
        <taxon>Rhodospirillales</taxon>
        <taxon>Novispirillaceae</taxon>
        <taxon>Caenispirillum</taxon>
    </lineage>
</organism>
<dbReference type="InterPro" id="IPR035965">
    <property type="entry name" value="PAS-like_dom_sf"/>
</dbReference>
<feature type="transmembrane region" description="Helical" evidence="12">
    <location>
        <begin position="157"/>
        <end position="178"/>
    </location>
</feature>
<evidence type="ECO:0000256" key="2">
    <source>
        <dbReference type="ARBA" id="ARBA00004651"/>
    </source>
</evidence>
<evidence type="ECO:0000259" key="15">
    <source>
        <dbReference type="PROSITE" id="PS50113"/>
    </source>
</evidence>
<dbReference type="Gene3D" id="3.30.450.20">
    <property type="entry name" value="PAS domain"/>
    <property type="match status" value="1"/>
</dbReference>
<dbReference type="SMART" id="SM00091">
    <property type="entry name" value="PAS"/>
    <property type="match status" value="1"/>
</dbReference>
<dbReference type="RefSeq" id="WP_009540697.1">
    <property type="nucleotide sequence ID" value="NZ_ANHY01000010.1"/>
</dbReference>
<feature type="transmembrane region" description="Helical" evidence="12">
    <location>
        <begin position="190"/>
        <end position="211"/>
    </location>
</feature>
<evidence type="ECO:0000256" key="8">
    <source>
        <dbReference type="ARBA" id="ARBA00022777"/>
    </source>
</evidence>
<protein>
    <recommendedName>
        <fullName evidence="3">histidine kinase</fullName>
        <ecNumber evidence="3">2.7.13.3</ecNumber>
    </recommendedName>
</protein>
<feature type="region of interest" description="Disordered" evidence="11">
    <location>
        <begin position="677"/>
        <end position="697"/>
    </location>
</feature>
<dbReference type="EC" id="2.7.13.3" evidence="3"/>
<dbReference type="SMART" id="SM00086">
    <property type="entry name" value="PAC"/>
    <property type="match status" value="1"/>
</dbReference>
<evidence type="ECO:0000256" key="1">
    <source>
        <dbReference type="ARBA" id="ARBA00000085"/>
    </source>
</evidence>
<evidence type="ECO:0000313" key="16">
    <source>
        <dbReference type="EMBL" id="EKV29956.1"/>
    </source>
</evidence>